<dbReference type="EMBL" id="QNZK01000147">
    <property type="protein sequence ID" value="RTZ85685.1"/>
    <property type="molecule type" value="Genomic_DNA"/>
</dbReference>
<name>A0A432H7S9_9DELT</name>
<dbReference type="InterPro" id="IPR050097">
    <property type="entry name" value="Ferredoxin-NADP_redctase_2"/>
</dbReference>
<dbReference type="InterPro" id="IPR036188">
    <property type="entry name" value="FAD/NAD-bd_sf"/>
</dbReference>
<comment type="similarity">
    <text evidence="6">Belongs to the class-II pyridine nucleotide-disulfide oxidoreductase family.</text>
</comment>
<dbReference type="GO" id="GO:0004791">
    <property type="term" value="F:thioredoxin-disulfide reductase (NADPH) activity"/>
    <property type="evidence" value="ECO:0007669"/>
    <property type="project" value="UniProtKB-UniRule"/>
</dbReference>
<dbReference type="InterPro" id="IPR005982">
    <property type="entry name" value="Thioredox_Rdtase"/>
</dbReference>
<dbReference type="PROSITE" id="PS00573">
    <property type="entry name" value="PYRIDINE_REDOX_2"/>
    <property type="match status" value="1"/>
</dbReference>
<protein>
    <recommendedName>
        <fullName evidence="6">Thioredoxin reductase</fullName>
        <ecNumber evidence="6">1.8.1.9</ecNumber>
    </recommendedName>
</protein>
<dbReference type="Pfam" id="PF07992">
    <property type="entry name" value="Pyr_redox_2"/>
    <property type="match status" value="1"/>
</dbReference>
<keyword evidence="2 6" id="KW-0274">FAD</keyword>
<keyword evidence="4" id="KW-1015">Disulfide bond</keyword>
<evidence type="ECO:0000256" key="4">
    <source>
        <dbReference type="ARBA" id="ARBA00023157"/>
    </source>
</evidence>
<evidence type="ECO:0000256" key="5">
    <source>
        <dbReference type="ARBA" id="ARBA00023284"/>
    </source>
</evidence>
<proteinExistence type="inferred from homology"/>
<evidence type="ECO:0000256" key="6">
    <source>
        <dbReference type="RuleBase" id="RU003880"/>
    </source>
</evidence>
<comment type="cofactor">
    <cofactor evidence="7">
        <name>FAD</name>
        <dbReference type="ChEBI" id="CHEBI:57692"/>
    </cofactor>
    <text evidence="7">Binds 1 FAD per subunit.</text>
</comment>
<dbReference type="PRINTS" id="PR00469">
    <property type="entry name" value="PNDRDTASEII"/>
</dbReference>
<dbReference type="GO" id="GO:0005737">
    <property type="term" value="C:cytoplasm"/>
    <property type="evidence" value="ECO:0007669"/>
    <property type="project" value="InterPro"/>
</dbReference>
<dbReference type="GO" id="GO:0019430">
    <property type="term" value="P:removal of superoxide radicals"/>
    <property type="evidence" value="ECO:0007669"/>
    <property type="project" value="UniProtKB-UniRule"/>
</dbReference>
<evidence type="ECO:0000256" key="2">
    <source>
        <dbReference type="ARBA" id="ARBA00022827"/>
    </source>
</evidence>
<comment type="caution">
    <text evidence="10">The sequence shown here is derived from an EMBL/GenBank/DDBJ whole genome shotgun (WGS) entry which is preliminary data.</text>
</comment>
<evidence type="ECO:0000313" key="11">
    <source>
        <dbReference type="Proteomes" id="UP000287917"/>
    </source>
</evidence>
<accession>A0A432H7S9</accession>
<dbReference type="Gene3D" id="3.50.50.60">
    <property type="entry name" value="FAD/NAD(P)-binding domain"/>
    <property type="match status" value="2"/>
</dbReference>
<feature type="domain" description="FAD/NAD(P)-binding" evidence="8">
    <location>
        <begin position="15"/>
        <end position="305"/>
    </location>
</feature>
<dbReference type="InterPro" id="IPR008255">
    <property type="entry name" value="Pyr_nucl-diS_OxRdtase_2_AS"/>
</dbReference>
<dbReference type="NCBIfam" id="TIGR01292">
    <property type="entry name" value="TRX_reduct"/>
    <property type="match status" value="1"/>
</dbReference>
<evidence type="ECO:0000256" key="7">
    <source>
        <dbReference type="RuleBase" id="RU003881"/>
    </source>
</evidence>
<evidence type="ECO:0000313" key="12">
    <source>
        <dbReference type="Proteomes" id="UP000288322"/>
    </source>
</evidence>
<evidence type="ECO:0000256" key="3">
    <source>
        <dbReference type="ARBA" id="ARBA00023002"/>
    </source>
</evidence>
<dbReference type="EC" id="1.8.1.9" evidence="6"/>
<dbReference type="PANTHER" id="PTHR48105">
    <property type="entry name" value="THIOREDOXIN REDUCTASE 1-RELATED-RELATED"/>
    <property type="match status" value="1"/>
</dbReference>
<reference evidence="11 12" key="1">
    <citation type="submission" date="2018-06" db="EMBL/GenBank/DDBJ databases">
        <title>Combined omics and stable isotope probing to characterize newly discovered Mariana Back-Arc vent microbial communities.</title>
        <authorList>
            <person name="Trembath-Reichert E."/>
            <person name="Huber J.A."/>
        </authorList>
    </citation>
    <scope>NUCLEOTIDE SEQUENCE [LARGE SCALE GENOMIC DNA]</scope>
    <source>
        <strain evidence="10">MAG 151</strain>
        <strain evidence="9">MAG 58</strain>
    </source>
</reference>
<keyword evidence="7" id="KW-0521">NADP</keyword>
<comment type="subunit">
    <text evidence="6">Homodimer.</text>
</comment>
<keyword evidence="1 6" id="KW-0285">Flavoprotein</keyword>
<evidence type="ECO:0000313" key="10">
    <source>
        <dbReference type="EMBL" id="RTZ91841.1"/>
    </source>
</evidence>
<keyword evidence="3 6" id="KW-0560">Oxidoreductase</keyword>
<dbReference type="EMBL" id="QNZH01000066">
    <property type="protein sequence ID" value="RTZ91841.1"/>
    <property type="molecule type" value="Genomic_DNA"/>
</dbReference>
<dbReference type="AlphaFoldDB" id="A0A432H7S9"/>
<dbReference type="Proteomes" id="UP000288322">
    <property type="component" value="Unassembled WGS sequence"/>
</dbReference>
<dbReference type="Proteomes" id="UP000287917">
    <property type="component" value="Unassembled WGS sequence"/>
</dbReference>
<organism evidence="10 12">
    <name type="scientific">SAR324 cluster bacterium</name>
    <dbReference type="NCBI Taxonomy" id="2024889"/>
    <lineage>
        <taxon>Bacteria</taxon>
        <taxon>Deltaproteobacteria</taxon>
        <taxon>SAR324 cluster</taxon>
    </lineage>
</organism>
<gene>
    <name evidence="10" type="primary">trxB</name>
    <name evidence="10" type="ORF">DSY93_02605</name>
    <name evidence="9" type="ORF">DSY96_04235</name>
</gene>
<evidence type="ECO:0000256" key="1">
    <source>
        <dbReference type="ARBA" id="ARBA00022630"/>
    </source>
</evidence>
<evidence type="ECO:0000259" key="8">
    <source>
        <dbReference type="Pfam" id="PF07992"/>
    </source>
</evidence>
<dbReference type="InterPro" id="IPR023753">
    <property type="entry name" value="FAD/NAD-binding_dom"/>
</dbReference>
<dbReference type="PRINTS" id="PR00368">
    <property type="entry name" value="FADPNR"/>
</dbReference>
<evidence type="ECO:0000313" key="9">
    <source>
        <dbReference type="EMBL" id="RTZ85685.1"/>
    </source>
</evidence>
<sequence>MILTTKTKMEKTHHKLIILGSGPAGLTAAIYAARANLNPVVVSGREAGGQLMITTDVENYPGFPEGIQGPEMMDLLKAQAARFDTEFFSGDVVEVDLSQRPFKLTLENKDTLTCDSLIISSGASARWLGMDSEKEYSGRGVSACATCDGFFFRDQDVAVVGGGDTALEEALYLANICKSVTMIHRRDEFRGSKIMQKRAFDHKKISILWDTVVEKVVGNSKDGMTSLKVRNVKTDKVKEHPITGLFIAIGHTPNTNLFKDQLIMDKNGYLKVTPGTTYTSVEGVFASGDVQDHVYRQAVTAAGTGCMAAIDAERWLAEQIC</sequence>
<dbReference type="SUPFAM" id="SSF51905">
    <property type="entry name" value="FAD/NAD(P)-binding domain"/>
    <property type="match status" value="1"/>
</dbReference>
<keyword evidence="5 6" id="KW-0676">Redox-active center</keyword>
<comment type="catalytic activity">
    <reaction evidence="6">
        <text>[thioredoxin]-dithiol + NADP(+) = [thioredoxin]-disulfide + NADPH + H(+)</text>
        <dbReference type="Rhea" id="RHEA:20345"/>
        <dbReference type="Rhea" id="RHEA-COMP:10698"/>
        <dbReference type="Rhea" id="RHEA-COMP:10700"/>
        <dbReference type="ChEBI" id="CHEBI:15378"/>
        <dbReference type="ChEBI" id="CHEBI:29950"/>
        <dbReference type="ChEBI" id="CHEBI:50058"/>
        <dbReference type="ChEBI" id="CHEBI:57783"/>
        <dbReference type="ChEBI" id="CHEBI:58349"/>
        <dbReference type="EC" id="1.8.1.9"/>
    </reaction>
</comment>